<protein>
    <submittedName>
        <fullName evidence="2">Ferredoxin-type protein</fullName>
    </submittedName>
</protein>
<reference evidence="2" key="1">
    <citation type="submission" date="2019-11" db="EMBL/GenBank/DDBJ databases">
        <authorList>
            <person name="Feng L."/>
        </authorList>
    </citation>
    <scope>NUCLEOTIDE SEQUENCE</scope>
    <source>
        <strain evidence="2">CUreolyticusLFYP111</strain>
    </source>
</reference>
<feature type="domain" description="4Fe-4S ferredoxin-type" evidence="1">
    <location>
        <begin position="10"/>
        <end position="41"/>
    </location>
</feature>
<gene>
    <name evidence="2" type="ORF">CULFYP111_01044</name>
</gene>
<feature type="domain" description="4Fe-4S ferredoxin-type" evidence="1">
    <location>
        <begin position="115"/>
        <end position="144"/>
    </location>
</feature>
<sequence length="146" mass="16560">MLKRFQKTIYPPYFSGKFECLECGAPCITSCDKNLIKLKENFVYFEPNEFGCDFCKKCAIACQENQKKTLNLDFDAKINAVAKIEITSCLAWNDTMCYNCYEVCKFRAIEYFGVFKPTINEKNCVGCGECVGACFKEALSLKGVAF</sequence>
<evidence type="ECO:0000313" key="2">
    <source>
        <dbReference type="EMBL" id="VYS96460.1"/>
    </source>
</evidence>
<dbReference type="InterPro" id="IPR017896">
    <property type="entry name" value="4Fe4S_Fe-S-bd"/>
</dbReference>
<dbReference type="EMBL" id="CACRSK010000003">
    <property type="protein sequence ID" value="VYS96460.1"/>
    <property type="molecule type" value="Genomic_DNA"/>
</dbReference>
<dbReference type="Pfam" id="PF12838">
    <property type="entry name" value="Fer4_7"/>
    <property type="match status" value="1"/>
</dbReference>
<dbReference type="SUPFAM" id="SSF54862">
    <property type="entry name" value="4Fe-4S ferredoxins"/>
    <property type="match status" value="2"/>
</dbReference>
<dbReference type="PROSITE" id="PS51379">
    <property type="entry name" value="4FE4S_FER_2"/>
    <property type="match status" value="2"/>
</dbReference>
<name>A0A6N2SX93_9BACT</name>
<dbReference type="AlphaFoldDB" id="A0A6N2SX93"/>
<dbReference type="Gene3D" id="3.30.70.20">
    <property type="match status" value="1"/>
</dbReference>
<dbReference type="RefSeq" id="WP_156847397.1">
    <property type="nucleotide sequence ID" value="NZ_CACRSK010000003.1"/>
</dbReference>
<accession>A0A6N2SX93</accession>
<evidence type="ECO:0000259" key="1">
    <source>
        <dbReference type="PROSITE" id="PS51379"/>
    </source>
</evidence>
<organism evidence="2">
    <name type="scientific">Campylobacter ureolyticus</name>
    <dbReference type="NCBI Taxonomy" id="827"/>
    <lineage>
        <taxon>Bacteria</taxon>
        <taxon>Pseudomonadati</taxon>
        <taxon>Campylobacterota</taxon>
        <taxon>Epsilonproteobacteria</taxon>
        <taxon>Campylobacterales</taxon>
        <taxon>Campylobacteraceae</taxon>
        <taxon>Campylobacter</taxon>
    </lineage>
</organism>
<proteinExistence type="predicted"/>